<protein>
    <submittedName>
        <fullName evidence="2">Uncharacterized protein</fullName>
    </submittedName>
</protein>
<organism evidence="2 3">
    <name type="scientific">Bradyrhizobium cytisi</name>
    <dbReference type="NCBI Taxonomy" id="515489"/>
    <lineage>
        <taxon>Bacteria</taxon>
        <taxon>Pseudomonadati</taxon>
        <taxon>Pseudomonadota</taxon>
        <taxon>Alphaproteobacteria</taxon>
        <taxon>Hyphomicrobiales</taxon>
        <taxon>Nitrobacteraceae</taxon>
        <taxon>Bradyrhizobium</taxon>
    </lineage>
</organism>
<keyword evidence="3" id="KW-1185">Reference proteome</keyword>
<dbReference type="Proteomes" id="UP000324853">
    <property type="component" value="Unassembled WGS sequence"/>
</dbReference>
<accession>A0A5S4WAW1</accession>
<dbReference type="EMBL" id="VSSR01000059">
    <property type="protein sequence ID" value="TYL76761.1"/>
    <property type="molecule type" value="Genomic_DNA"/>
</dbReference>
<evidence type="ECO:0000256" key="1">
    <source>
        <dbReference type="SAM" id="MobiDB-lite"/>
    </source>
</evidence>
<proteinExistence type="predicted"/>
<evidence type="ECO:0000313" key="2">
    <source>
        <dbReference type="EMBL" id="TYL76761.1"/>
    </source>
</evidence>
<sequence>MYVNQCNDDQLYVEGDQAKEFIKLKINEFFELNTLGPAGVLQQADIIYHAWKKLKPPELRSLAHRLAYRHEHLSFAVLYEIGKRHARAEAALLRPSASAQLYVYSQPSEMFDRFLAKASQHDDMDAGALRSALDQSRQHGSSPATSTQVTGD</sequence>
<dbReference type="AlphaFoldDB" id="A0A5S4WAW1"/>
<feature type="region of interest" description="Disordered" evidence="1">
    <location>
        <begin position="126"/>
        <end position="152"/>
    </location>
</feature>
<name>A0A5S4WAW1_9BRAD</name>
<evidence type="ECO:0000313" key="3">
    <source>
        <dbReference type="Proteomes" id="UP000324853"/>
    </source>
</evidence>
<reference evidence="2 3" key="1">
    <citation type="submission" date="2019-08" db="EMBL/GenBank/DDBJ databases">
        <title>Bradyrhizobium hipponensis sp. nov., a rhizobium isolated from a Lupinus angustifolius root nodule in Tunisia.</title>
        <authorList>
            <person name="Off K."/>
            <person name="Rejili M."/>
            <person name="Mars M."/>
            <person name="Brachmann A."/>
            <person name="Marin M."/>
        </authorList>
    </citation>
    <scope>NUCLEOTIDE SEQUENCE [LARGE SCALE GENOMIC DNA]</scope>
    <source>
        <strain evidence="2 3">CTAW11</strain>
    </source>
</reference>
<comment type="caution">
    <text evidence="2">The sequence shown here is derived from an EMBL/GenBank/DDBJ whole genome shotgun (WGS) entry which is preliminary data.</text>
</comment>
<feature type="compositionally biased region" description="Polar residues" evidence="1">
    <location>
        <begin position="133"/>
        <end position="152"/>
    </location>
</feature>
<gene>
    <name evidence="2" type="ORF">FXB38_30700</name>
</gene>